<dbReference type="AlphaFoldDB" id="A0A5M6C039"/>
<keyword evidence="4" id="KW-1185">Reference proteome</keyword>
<dbReference type="OrthoDB" id="2562897at2759"/>
<name>A0A5M6C039_9TREE</name>
<feature type="transmembrane region" description="Helical" evidence="2">
    <location>
        <begin position="258"/>
        <end position="283"/>
    </location>
</feature>
<evidence type="ECO:0000313" key="3">
    <source>
        <dbReference type="EMBL" id="WWD17023.1"/>
    </source>
</evidence>
<protein>
    <submittedName>
        <fullName evidence="3">Uncharacterized protein</fullName>
    </submittedName>
</protein>
<keyword evidence="2" id="KW-1133">Transmembrane helix</keyword>
<keyword evidence="2" id="KW-0812">Transmembrane</keyword>
<dbReference type="EMBL" id="CP144053">
    <property type="protein sequence ID" value="WWD17023.1"/>
    <property type="molecule type" value="Genomic_DNA"/>
</dbReference>
<sequence>MSTLPSPAPAPARRQLTVPSQPNQRSTSPASPHHTSPVRNVNGNGVEAGPSRTNRGSTAAARLPNGNPREIPHIPIRKRSLPLAAPSTHPLQMEIDRLTAVCEEHERVIRSGLSTVKHHLLTMTPDIMERFHQYDDDAETVTASIQQSLQDQIPPFQAHLRQIIENRERDVDVMRRRTTPWKDVVSTEDKDIVGPNGKIGGQEEGSLRKLIKSMEGSDEGSDALNRVELWTDEIEMYLNGEIVRVKERIASRKYQQAFTIRAVATIAVLAVVFTSALYLYWYYPERIRFLRFLRRFWPF</sequence>
<reference evidence="3" key="2">
    <citation type="submission" date="2024-01" db="EMBL/GenBank/DDBJ databases">
        <title>Comparative genomics of Cryptococcus and Kwoniella reveals pathogenesis evolution and contrasting modes of karyotype evolution via chromosome fusion or intercentromeric recombination.</title>
        <authorList>
            <person name="Coelho M.A."/>
            <person name="David-Palma M."/>
            <person name="Shea T."/>
            <person name="Bowers K."/>
            <person name="McGinley-Smith S."/>
            <person name="Mohammad A.W."/>
            <person name="Gnirke A."/>
            <person name="Yurkov A.M."/>
            <person name="Nowrousian M."/>
            <person name="Sun S."/>
            <person name="Cuomo C.A."/>
            <person name="Heitman J."/>
        </authorList>
    </citation>
    <scope>NUCLEOTIDE SEQUENCE</scope>
    <source>
        <strain evidence="3">CBS 12478</strain>
    </source>
</reference>
<accession>A0A5M6C039</accession>
<feature type="compositionally biased region" description="Pro residues" evidence="1">
    <location>
        <begin position="1"/>
        <end position="10"/>
    </location>
</feature>
<proteinExistence type="predicted"/>
<dbReference type="RefSeq" id="XP_031859507.1">
    <property type="nucleotide sequence ID" value="XM_032006294.1"/>
</dbReference>
<dbReference type="GeneID" id="43590451"/>
<keyword evidence="2" id="KW-0472">Membrane</keyword>
<reference evidence="3" key="1">
    <citation type="submission" date="2017-08" db="EMBL/GenBank/DDBJ databases">
        <authorList>
            <person name="Cuomo C."/>
            <person name="Billmyre B."/>
            <person name="Heitman J."/>
        </authorList>
    </citation>
    <scope>NUCLEOTIDE SEQUENCE</scope>
    <source>
        <strain evidence="3">CBS 12478</strain>
    </source>
</reference>
<dbReference type="KEGG" id="ksn:43590451"/>
<feature type="region of interest" description="Disordered" evidence="1">
    <location>
        <begin position="1"/>
        <end position="73"/>
    </location>
</feature>
<organism evidence="3 4">
    <name type="scientific">Kwoniella shandongensis</name>
    <dbReference type="NCBI Taxonomy" id="1734106"/>
    <lineage>
        <taxon>Eukaryota</taxon>
        <taxon>Fungi</taxon>
        <taxon>Dikarya</taxon>
        <taxon>Basidiomycota</taxon>
        <taxon>Agaricomycotina</taxon>
        <taxon>Tremellomycetes</taxon>
        <taxon>Tremellales</taxon>
        <taxon>Cryptococcaceae</taxon>
        <taxon>Kwoniella</taxon>
    </lineage>
</organism>
<gene>
    <name evidence="3" type="ORF">CI109_101459</name>
</gene>
<feature type="compositionally biased region" description="Low complexity" evidence="1">
    <location>
        <begin position="26"/>
        <end position="37"/>
    </location>
</feature>
<evidence type="ECO:0000256" key="2">
    <source>
        <dbReference type="SAM" id="Phobius"/>
    </source>
</evidence>
<dbReference type="Proteomes" id="UP000322225">
    <property type="component" value="Chromosome 3"/>
</dbReference>
<evidence type="ECO:0000313" key="4">
    <source>
        <dbReference type="Proteomes" id="UP000322225"/>
    </source>
</evidence>
<evidence type="ECO:0000256" key="1">
    <source>
        <dbReference type="SAM" id="MobiDB-lite"/>
    </source>
</evidence>